<keyword evidence="2" id="KW-0547">Nucleotide-binding</keyword>
<reference evidence="5 6" key="1">
    <citation type="submission" date="2017-07" db="EMBL/GenBank/DDBJ databases">
        <title>Draft Genome Sequences of Select Purple Nonsulfur Bacteria.</title>
        <authorList>
            <person name="Lasarre B."/>
            <person name="Mckinlay J.B."/>
        </authorList>
    </citation>
    <scope>NUCLEOTIDE SEQUENCE [LARGE SCALE GENOMIC DNA]</scope>
    <source>
        <strain evidence="5 6">DSM 5909</strain>
    </source>
</reference>
<accession>A0A327KJL2</accession>
<dbReference type="SUPFAM" id="SSF52540">
    <property type="entry name" value="P-loop containing nucleoside triphosphate hydrolases"/>
    <property type="match status" value="1"/>
</dbReference>
<proteinExistence type="inferred from homology"/>
<dbReference type="PANTHER" id="PTHR42794">
    <property type="entry name" value="HEMIN IMPORT ATP-BINDING PROTEIN HMUV"/>
    <property type="match status" value="1"/>
</dbReference>
<dbReference type="Gene3D" id="3.40.50.300">
    <property type="entry name" value="P-loop containing nucleotide triphosphate hydrolases"/>
    <property type="match status" value="1"/>
</dbReference>
<dbReference type="OrthoDB" id="9805601at2"/>
<dbReference type="InterPro" id="IPR027417">
    <property type="entry name" value="P-loop_NTPase"/>
</dbReference>
<dbReference type="EMBL" id="NPEX01000342">
    <property type="protein sequence ID" value="RAI38687.1"/>
    <property type="molecule type" value="Genomic_DNA"/>
</dbReference>
<dbReference type="Pfam" id="PF00005">
    <property type="entry name" value="ABC_tran"/>
    <property type="match status" value="1"/>
</dbReference>
<dbReference type="PROSITE" id="PS50893">
    <property type="entry name" value="ABC_TRANSPORTER_2"/>
    <property type="match status" value="1"/>
</dbReference>
<name>A0A327KJL2_9BRAD</name>
<evidence type="ECO:0000256" key="3">
    <source>
        <dbReference type="ARBA" id="ARBA00022840"/>
    </source>
</evidence>
<organism evidence="5 6">
    <name type="scientific">Rhodoplanes roseus</name>
    <dbReference type="NCBI Taxonomy" id="29409"/>
    <lineage>
        <taxon>Bacteria</taxon>
        <taxon>Pseudomonadati</taxon>
        <taxon>Pseudomonadota</taxon>
        <taxon>Alphaproteobacteria</taxon>
        <taxon>Hyphomicrobiales</taxon>
        <taxon>Nitrobacteraceae</taxon>
        <taxon>Rhodoplanes</taxon>
    </lineage>
</organism>
<comment type="caution">
    <text evidence="5">The sequence shown here is derived from an EMBL/GenBank/DDBJ whole genome shotgun (WGS) entry which is preliminary data.</text>
</comment>
<evidence type="ECO:0000313" key="5">
    <source>
        <dbReference type="EMBL" id="RAI38687.1"/>
    </source>
</evidence>
<dbReference type="GO" id="GO:0005524">
    <property type="term" value="F:ATP binding"/>
    <property type="evidence" value="ECO:0007669"/>
    <property type="project" value="UniProtKB-KW"/>
</dbReference>
<dbReference type="InterPro" id="IPR003439">
    <property type="entry name" value="ABC_transporter-like_ATP-bd"/>
</dbReference>
<dbReference type="CDD" id="cd03214">
    <property type="entry name" value="ABC_Iron-Siderophores_B12_Hemin"/>
    <property type="match status" value="1"/>
</dbReference>
<feature type="domain" description="ABC transporter" evidence="4">
    <location>
        <begin position="2"/>
        <end position="242"/>
    </location>
</feature>
<dbReference type="AlphaFoldDB" id="A0A327KJL2"/>
<dbReference type="GO" id="GO:0016887">
    <property type="term" value="F:ATP hydrolysis activity"/>
    <property type="evidence" value="ECO:0007669"/>
    <property type="project" value="InterPro"/>
</dbReference>
<sequence length="281" mass="28871">MMRTADALTVERLSAGYPGRPVIRDLVLPPLPGGAVTALVGPNAAGKSTLLKAFAGLVKAAGRVTFGDHDLLRLPLAARADLIGFMPQSLPQGVALSVLESVIAAFEASRPGALAGADAARRAITTLDRLGIADLALDTLDRLSGGQRQLVSLAQALVREPRLLLLDEPTSALDLRHQVTVMEAVRALAAEGRIVVVVLHDLNLAARWADRVVVLDHGRAVAVGTPAQALTSATLADVWGVAARITLGPNGVPHVVVEGALDAPPVPAAAPGVPPENSTAA</sequence>
<dbReference type="RefSeq" id="WP_111422156.1">
    <property type="nucleotide sequence ID" value="NZ_NPEX01000342.1"/>
</dbReference>
<keyword evidence="6" id="KW-1185">Reference proteome</keyword>
<dbReference type="SMART" id="SM00382">
    <property type="entry name" value="AAA"/>
    <property type="match status" value="1"/>
</dbReference>
<dbReference type="Proteomes" id="UP000249130">
    <property type="component" value="Unassembled WGS sequence"/>
</dbReference>
<dbReference type="PROSITE" id="PS00211">
    <property type="entry name" value="ABC_TRANSPORTER_1"/>
    <property type="match status" value="1"/>
</dbReference>
<dbReference type="InterPro" id="IPR003593">
    <property type="entry name" value="AAA+_ATPase"/>
</dbReference>
<keyword evidence="3" id="KW-0067">ATP-binding</keyword>
<evidence type="ECO:0000256" key="2">
    <source>
        <dbReference type="ARBA" id="ARBA00022741"/>
    </source>
</evidence>
<evidence type="ECO:0000313" key="6">
    <source>
        <dbReference type="Proteomes" id="UP000249130"/>
    </source>
</evidence>
<dbReference type="PANTHER" id="PTHR42794:SF2">
    <property type="entry name" value="ABC TRANSPORTER ATP-BINDING PROTEIN"/>
    <property type="match status" value="1"/>
</dbReference>
<evidence type="ECO:0000256" key="1">
    <source>
        <dbReference type="ARBA" id="ARBA00005417"/>
    </source>
</evidence>
<comment type="similarity">
    <text evidence="1">Belongs to the ABC transporter superfamily.</text>
</comment>
<evidence type="ECO:0000259" key="4">
    <source>
        <dbReference type="PROSITE" id="PS50893"/>
    </source>
</evidence>
<protein>
    <submittedName>
        <fullName evidence="5">Iron ABC transporter</fullName>
    </submittedName>
</protein>
<dbReference type="InterPro" id="IPR017871">
    <property type="entry name" value="ABC_transporter-like_CS"/>
</dbReference>
<gene>
    <name evidence="5" type="ORF">CH341_27390</name>
</gene>